<dbReference type="EMBL" id="JAPCWZ010000010">
    <property type="protein sequence ID" value="KAK8848415.1"/>
    <property type="molecule type" value="Genomic_DNA"/>
</dbReference>
<comment type="caution">
    <text evidence="3">The sequence shown here is derived from an EMBL/GenBank/DDBJ whole genome shotgun (WGS) entry which is preliminary data.</text>
</comment>
<feature type="region of interest" description="Disordered" evidence="1">
    <location>
        <begin position="148"/>
        <end position="219"/>
    </location>
</feature>
<accession>A0ABR2HKE4</accession>
<gene>
    <name evidence="3" type="ORF">PGQ11_014895</name>
</gene>
<feature type="compositionally biased region" description="Low complexity" evidence="1">
    <location>
        <begin position="181"/>
        <end position="219"/>
    </location>
</feature>
<feature type="signal peptide" evidence="2">
    <location>
        <begin position="1"/>
        <end position="19"/>
    </location>
</feature>
<evidence type="ECO:0000256" key="1">
    <source>
        <dbReference type="SAM" id="MobiDB-lite"/>
    </source>
</evidence>
<name>A0ABR2HKE4_9PEZI</name>
<organism evidence="3 4">
    <name type="scientific">Apiospora arundinis</name>
    <dbReference type="NCBI Taxonomy" id="335852"/>
    <lineage>
        <taxon>Eukaryota</taxon>
        <taxon>Fungi</taxon>
        <taxon>Dikarya</taxon>
        <taxon>Ascomycota</taxon>
        <taxon>Pezizomycotina</taxon>
        <taxon>Sordariomycetes</taxon>
        <taxon>Xylariomycetidae</taxon>
        <taxon>Amphisphaeriales</taxon>
        <taxon>Apiosporaceae</taxon>
        <taxon>Apiospora</taxon>
    </lineage>
</organism>
<keyword evidence="2" id="KW-0732">Signal</keyword>
<proteinExistence type="predicted"/>
<keyword evidence="4" id="KW-1185">Reference proteome</keyword>
<evidence type="ECO:0000313" key="3">
    <source>
        <dbReference type="EMBL" id="KAK8848415.1"/>
    </source>
</evidence>
<evidence type="ECO:0000313" key="4">
    <source>
        <dbReference type="Proteomes" id="UP001390339"/>
    </source>
</evidence>
<feature type="chain" id="PRO_5047089609" evidence="2">
    <location>
        <begin position="20"/>
        <end position="239"/>
    </location>
</feature>
<evidence type="ECO:0000256" key="2">
    <source>
        <dbReference type="SAM" id="SignalP"/>
    </source>
</evidence>
<sequence>MKYTTLATLLPLAASVTNAENSKRADVTFNVENFSAECNDYSVYCWYNFEGFSSSNNPGFGQGCSVLNTSQSGLLPAVGVTQCGTYRVSVEKPDDAKKGALVLTVYLRKDKLVGTYAIAADDLTITKTEGGKTVQSYKGKKAITIAAHTNPNPVPEPVDQHFTDPASTAPVPEPTSSPTGSALSPSATTTDAAAASKASQTMATEASKTASPSATPNAAARGSAFAGASFVAGLMAFAL</sequence>
<reference evidence="3 4" key="1">
    <citation type="journal article" date="2024" name="IMA Fungus">
        <title>Apiospora arundinis, a panoply of carbohydrate-active enzymes and secondary metabolites.</title>
        <authorList>
            <person name="Sorensen T."/>
            <person name="Petersen C."/>
            <person name="Muurmann A.T."/>
            <person name="Christiansen J.V."/>
            <person name="Brundto M.L."/>
            <person name="Overgaard C.K."/>
            <person name="Boysen A.T."/>
            <person name="Wollenberg R.D."/>
            <person name="Larsen T.O."/>
            <person name="Sorensen J.L."/>
            <person name="Nielsen K.L."/>
            <person name="Sondergaard T.E."/>
        </authorList>
    </citation>
    <scope>NUCLEOTIDE SEQUENCE [LARGE SCALE GENOMIC DNA]</scope>
    <source>
        <strain evidence="3 4">AAU 773</strain>
    </source>
</reference>
<dbReference type="Proteomes" id="UP001390339">
    <property type="component" value="Unassembled WGS sequence"/>
</dbReference>
<protein>
    <submittedName>
        <fullName evidence="3">Uncharacterized protein</fullName>
    </submittedName>
</protein>